<dbReference type="STRING" id="1208323.B30_14154"/>
<keyword evidence="4" id="KW-1185">Reference proteome</keyword>
<evidence type="ECO:0000313" key="4">
    <source>
        <dbReference type="Proteomes" id="UP000006762"/>
    </source>
</evidence>
<keyword evidence="2" id="KW-0472">Membrane</keyword>
<evidence type="ECO:0000256" key="1">
    <source>
        <dbReference type="SAM" id="MobiDB-lite"/>
    </source>
</evidence>
<dbReference type="RefSeq" id="WP_009572800.1">
    <property type="nucleotide sequence ID" value="NZ_AMRK01000008.1"/>
</dbReference>
<comment type="caution">
    <text evidence="3">The sequence shown here is derived from an EMBL/GenBank/DDBJ whole genome shotgun (WGS) entry which is preliminary data.</text>
</comment>
<dbReference type="AlphaFoldDB" id="K2IIS3"/>
<proteinExistence type="predicted"/>
<name>K2IIS3_9RHOB</name>
<dbReference type="PATRIC" id="fig|1208323.3.peg.2926"/>
<gene>
    <name evidence="3" type="ORF">B30_14154</name>
</gene>
<dbReference type="Pfam" id="PF13801">
    <property type="entry name" value="Metal_resist"/>
    <property type="match status" value="1"/>
</dbReference>
<sequence>MTDDSQMTPEHGPAESTLKKPFRWSRVVLVVSLALNLAVIGTVAGALLRWDAGVDRARAMQVRDFGFGPFVGALETKDRRDVGRMFIRSAGDPREARAEVKAMFAQMITTLKAEPFDQQAFETLLLHQQQKFSSRQEIGAQIVVDQIAQMSASDRAAYATRLEDMLKKPPRSPHTGDGVRDAAPRDGQRQN</sequence>
<dbReference type="Proteomes" id="UP000006762">
    <property type="component" value="Unassembled WGS sequence"/>
</dbReference>
<evidence type="ECO:0000313" key="3">
    <source>
        <dbReference type="EMBL" id="EKE70036.1"/>
    </source>
</evidence>
<feature type="region of interest" description="Disordered" evidence="1">
    <location>
        <begin position="161"/>
        <end position="191"/>
    </location>
</feature>
<dbReference type="eggNOG" id="ENOG5032ZIM">
    <property type="taxonomic scope" value="Bacteria"/>
</dbReference>
<keyword evidence="2" id="KW-0812">Transmembrane</keyword>
<protein>
    <submittedName>
        <fullName evidence="3">Uncharacterized protein</fullName>
    </submittedName>
</protein>
<evidence type="ECO:0000256" key="2">
    <source>
        <dbReference type="SAM" id="Phobius"/>
    </source>
</evidence>
<feature type="transmembrane region" description="Helical" evidence="2">
    <location>
        <begin position="27"/>
        <end position="48"/>
    </location>
</feature>
<accession>K2IIS3</accession>
<reference evidence="3 4" key="1">
    <citation type="submission" date="2012-09" db="EMBL/GenBank/DDBJ databases">
        <title>Celeribacter baekdonensis B30 Genome Sequencing.</title>
        <authorList>
            <person name="Wang W."/>
        </authorList>
    </citation>
    <scope>NUCLEOTIDE SEQUENCE [LARGE SCALE GENOMIC DNA]</scope>
    <source>
        <strain evidence="3 4">B30</strain>
    </source>
</reference>
<feature type="compositionally biased region" description="Basic and acidic residues" evidence="1">
    <location>
        <begin position="177"/>
        <end position="191"/>
    </location>
</feature>
<keyword evidence="2" id="KW-1133">Transmembrane helix</keyword>
<dbReference type="OrthoDB" id="7876971at2"/>
<organism evidence="3 4">
    <name type="scientific">Celeribacter baekdonensis B30</name>
    <dbReference type="NCBI Taxonomy" id="1208323"/>
    <lineage>
        <taxon>Bacteria</taxon>
        <taxon>Pseudomonadati</taxon>
        <taxon>Pseudomonadota</taxon>
        <taxon>Alphaproteobacteria</taxon>
        <taxon>Rhodobacterales</taxon>
        <taxon>Roseobacteraceae</taxon>
        <taxon>Celeribacter</taxon>
    </lineage>
</organism>
<dbReference type="InterPro" id="IPR025961">
    <property type="entry name" value="Metal_resist"/>
</dbReference>
<dbReference type="EMBL" id="AMRK01000008">
    <property type="protein sequence ID" value="EKE70036.1"/>
    <property type="molecule type" value="Genomic_DNA"/>
</dbReference>